<sequence>MVRGRGPRAATQPPRGARTLASHRATGTSPSLITGCTTGFPFRYSRTRLPPPPSPQPSAPLLPPSLEQLHARRHPRCSPRLIGSQEAIAPIGAAWRRDSGPEAGASSSSAALARSGKMKHPHVLSTLWVCI</sequence>
<accession>A0A4U6UNG1</accession>
<protein>
    <submittedName>
        <fullName evidence="2">Uncharacterized protein</fullName>
    </submittedName>
</protein>
<dbReference type="Proteomes" id="UP000298652">
    <property type="component" value="Chromosome 5"/>
</dbReference>
<feature type="compositionally biased region" description="Pro residues" evidence="1">
    <location>
        <begin position="49"/>
        <end position="63"/>
    </location>
</feature>
<reference evidence="2" key="1">
    <citation type="submission" date="2019-03" db="EMBL/GenBank/DDBJ databases">
        <title>WGS assembly of Setaria viridis.</title>
        <authorList>
            <person name="Huang P."/>
            <person name="Jenkins J."/>
            <person name="Grimwood J."/>
            <person name="Barry K."/>
            <person name="Healey A."/>
            <person name="Mamidi S."/>
            <person name="Sreedasyam A."/>
            <person name="Shu S."/>
            <person name="Feldman M."/>
            <person name="Wu J."/>
            <person name="Yu Y."/>
            <person name="Chen C."/>
            <person name="Johnson J."/>
            <person name="Rokhsar D."/>
            <person name="Baxter I."/>
            <person name="Schmutz J."/>
            <person name="Brutnell T."/>
            <person name="Kellogg E."/>
        </authorList>
    </citation>
    <scope>NUCLEOTIDE SEQUENCE [LARGE SCALE GENOMIC DNA]</scope>
</reference>
<evidence type="ECO:0000313" key="2">
    <source>
        <dbReference type="EMBL" id="TKW18011.1"/>
    </source>
</evidence>
<evidence type="ECO:0000313" key="3">
    <source>
        <dbReference type="Proteomes" id="UP000298652"/>
    </source>
</evidence>
<dbReference type="EMBL" id="CM016556">
    <property type="protein sequence ID" value="TKW18011.1"/>
    <property type="molecule type" value="Genomic_DNA"/>
</dbReference>
<organism evidence="2 3">
    <name type="scientific">Setaria viridis</name>
    <name type="common">Green bristlegrass</name>
    <name type="synonym">Setaria italica subsp. viridis</name>
    <dbReference type="NCBI Taxonomy" id="4556"/>
    <lineage>
        <taxon>Eukaryota</taxon>
        <taxon>Viridiplantae</taxon>
        <taxon>Streptophyta</taxon>
        <taxon>Embryophyta</taxon>
        <taxon>Tracheophyta</taxon>
        <taxon>Spermatophyta</taxon>
        <taxon>Magnoliopsida</taxon>
        <taxon>Liliopsida</taxon>
        <taxon>Poales</taxon>
        <taxon>Poaceae</taxon>
        <taxon>PACMAD clade</taxon>
        <taxon>Panicoideae</taxon>
        <taxon>Panicodae</taxon>
        <taxon>Paniceae</taxon>
        <taxon>Cenchrinae</taxon>
        <taxon>Setaria</taxon>
    </lineage>
</organism>
<feature type="compositionally biased region" description="Polar residues" evidence="1">
    <location>
        <begin position="25"/>
        <end position="37"/>
    </location>
</feature>
<proteinExistence type="predicted"/>
<dbReference type="AlphaFoldDB" id="A0A4U6UNG1"/>
<name>A0A4U6UNG1_SETVI</name>
<keyword evidence="3" id="KW-1185">Reference proteome</keyword>
<evidence type="ECO:0000256" key="1">
    <source>
        <dbReference type="SAM" id="MobiDB-lite"/>
    </source>
</evidence>
<dbReference type="Gramene" id="TKW18011">
    <property type="protein sequence ID" value="TKW18011"/>
    <property type="gene ID" value="SEVIR_5G406100v2"/>
</dbReference>
<gene>
    <name evidence="2" type="ORF">SEVIR_5G406100v2</name>
</gene>
<feature type="region of interest" description="Disordered" evidence="1">
    <location>
        <begin position="1"/>
        <end position="63"/>
    </location>
</feature>